<reference evidence="2" key="1">
    <citation type="journal article" date="2019" name="Int. J. Syst. Evol. Microbiol.">
        <title>The Global Catalogue of Microorganisms (GCM) 10K type strain sequencing project: providing services to taxonomists for standard genome sequencing and annotation.</title>
        <authorList>
            <consortium name="The Broad Institute Genomics Platform"/>
            <consortium name="The Broad Institute Genome Sequencing Center for Infectious Disease"/>
            <person name="Wu L."/>
            <person name="Ma J."/>
        </authorList>
    </citation>
    <scope>NUCLEOTIDE SEQUENCE [LARGE SCALE GENOMIC DNA]</scope>
    <source>
        <strain evidence="2">CGMCC 1.19062</strain>
    </source>
</reference>
<comment type="caution">
    <text evidence="1">The sequence shown here is derived from an EMBL/GenBank/DDBJ whole genome shotgun (WGS) entry which is preliminary data.</text>
</comment>
<dbReference type="EMBL" id="JBHUIP010000005">
    <property type="protein sequence ID" value="MFD2262827.1"/>
    <property type="molecule type" value="Genomic_DNA"/>
</dbReference>
<dbReference type="InterPro" id="IPR017601">
    <property type="entry name" value="DGQHR-contain_dom"/>
</dbReference>
<evidence type="ECO:0000313" key="1">
    <source>
        <dbReference type="EMBL" id="MFD2262827.1"/>
    </source>
</evidence>
<dbReference type="NCBIfam" id="TIGR03187">
    <property type="entry name" value="DGQHR"/>
    <property type="match status" value="1"/>
</dbReference>
<dbReference type="Proteomes" id="UP001597295">
    <property type="component" value="Unassembled WGS sequence"/>
</dbReference>
<protein>
    <submittedName>
        <fullName evidence="1">DGQHR domain-containing protein</fullName>
    </submittedName>
</protein>
<dbReference type="CDD" id="cd16413">
    <property type="entry name" value="DGQHR_domain"/>
    <property type="match status" value="1"/>
</dbReference>
<name>A0ABW5DP85_9PROT</name>
<dbReference type="InterPro" id="IPR017642">
    <property type="entry name" value="DNA_S_mod_DndB"/>
</dbReference>
<proteinExistence type="predicted"/>
<accession>A0ABW5DP85</accession>
<dbReference type="RefSeq" id="WP_379875793.1">
    <property type="nucleotide sequence ID" value="NZ_JBHUIP010000005.1"/>
</dbReference>
<keyword evidence="2" id="KW-1185">Reference proteome</keyword>
<dbReference type="Pfam" id="PF14072">
    <property type="entry name" value="DndB"/>
    <property type="match status" value="1"/>
</dbReference>
<organism evidence="1 2">
    <name type="scientific">Lacibacterium aquatile</name>
    <dbReference type="NCBI Taxonomy" id="1168082"/>
    <lineage>
        <taxon>Bacteria</taxon>
        <taxon>Pseudomonadati</taxon>
        <taxon>Pseudomonadota</taxon>
        <taxon>Alphaproteobacteria</taxon>
        <taxon>Rhodospirillales</taxon>
        <taxon>Rhodospirillaceae</taxon>
    </lineage>
</organism>
<evidence type="ECO:0000313" key="2">
    <source>
        <dbReference type="Proteomes" id="UP001597295"/>
    </source>
</evidence>
<sequence length="405" mass="45531">MYRDEKPPVFLCIPVTQPLGTFYLIGASAKDIIPYLTVTRRGLSDADRNNVQRALDPTRQSEIASYVTKDEATFPTSITVNADSERLFILKEGDHLIAVIGEEIDAETAEKQAPESVRTIGNRYFIQLESDLYAAEIIDGQHRFEGLRTAIKNAKNNPALLERLNAFELTLAIMFDLAPEQCAKVFVTINATQRKVDSSHIADLFALHSKRSPQRVSHLIAVTVNEFDGSPFKGGLKMLGKRIKGVDGQYLSQGSFIKYLMTLLPKPSNDGKIDPSKIDNISRPLSKLYVEKNDEEIAKIIIDYFSAAATTYPTSWKIESDSFLIRKTVGFAALIKLLKKILPILLQEGKYSYEDFLKLFAIMKIEFPENLWHSDHYSSSDSDAVKISEKMFNPIKDKIKDIVAN</sequence>
<gene>
    <name evidence="1" type="ORF">ACFSM5_08005</name>
</gene>